<sequence length="234" mass="25545">MSSSTLISLSKIMGAITISTPTSIRIPNFVPPKSRWPNHSRLRVKLSNAKNALKTKGTITCSDDTTTTKTVYKDNWFDRIAINYMSQALQDTVGIRNKESGYESLVAVSGVVFRKCDSIKQSEIVMKVLLNAIPRPIIVMFRKLPPSKFSRHVCAVFTSVFFRWLVGPCEVVPTVKTTLPNVHIFATSLPYLRGENTLSTIPPSQTAGVAAVFPGGLATPLAHKPPTAATLTVS</sequence>
<keyword evidence="2" id="KW-1185">Reference proteome</keyword>
<dbReference type="Proteomes" id="UP000245207">
    <property type="component" value="Unassembled WGS sequence"/>
</dbReference>
<gene>
    <name evidence="1" type="ORF">CTI12_AA113730</name>
</gene>
<comment type="caution">
    <text evidence="1">The sequence shown here is derived from an EMBL/GenBank/DDBJ whole genome shotgun (WGS) entry which is preliminary data.</text>
</comment>
<reference evidence="1 2" key="1">
    <citation type="journal article" date="2018" name="Mol. Plant">
        <title>The genome of Artemisia annua provides insight into the evolution of Asteraceae family and artemisinin biosynthesis.</title>
        <authorList>
            <person name="Shen Q."/>
            <person name="Zhang L."/>
            <person name="Liao Z."/>
            <person name="Wang S."/>
            <person name="Yan T."/>
            <person name="Shi P."/>
            <person name="Liu M."/>
            <person name="Fu X."/>
            <person name="Pan Q."/>
            <person name="Wang Y."/>
            <person name="Lv Z."/>
            <person name="Lu X."/>
            <person name="Zhang F."/>
            <person name="Jiang W."/>
            <person name="Ma Y."/>
            <person name="Chen M."/>
            <person name="Hao X."/>
            <person name="Li L."/>
            <person name="Tang Y."/>
            <person name="Lv G."/>
            <person name="Zhou Y."/>
            <person name="Sun X."/>
            <person name="Brodelius P.E."/>
            <person name="Rose J.K.C."/>
            <person name="Tang K."/>
        </authorList>
    </citation>
    <scope>NUCLEOTIDE SEQUENCE [LARGE SCALE GENOMIC DNA]</scope>
    <source>
        <strain evidence="2">cv. Huhao1</strain>
        <tissue evidence="1">Leaf</tissue>
    </source>
</reference>
<dbReference type="AlphaFoldDB" id="A0A2U1P0V1"/>
<dbReference type="GO" id="GO:1901601">
    <property type="term" value="P:strigolactone biosynthetic process"/>
    <property type="evidence" value="ECO:0007669"/>
    <property type="project" value="TreeGrafter"/>
</dbReference>
<dbReference type="InterPro" id="IPR038938">
    <property type="entry name" value="D27-like"/>
</dbReference>
<protein>
    <submittedName>
        <fullName evidence="1">Uncharacterized protein</fullName>
    </submittedName>
</protein>
<name>A0A2U1P0V1_ARTAN</name>
<dbReference type="GO" id="GO:0009536">
    <property type="term" value="C:plastid"/>
    <property type="evidence" value="ECO:0007669"/>
    <property type="project" value="TreeGrafter"/>
</dbReference>
<dbReference type="STRING" id="35608.A0A2U1P0V1"/>
<dbReference type="PANTHER" id="PTHR33591:SF1">
    <property type="entry name" value="BETA-CAROTENE ISOMERASE D27, CHLOROPLASTIC"/>
    <property type="match status" value="1"/>
</dbReference>
<organism evidence="1 2">
    <name type="scientific">Artemisia annua</name>
    <name type="common">Sweet wormwood</name>
    <dbReference type="NCBI Taxonomy" id="35608"/>
    <lineage>
        <taxon>Eukaryota</taxon>
        <taxon>Viridiplantae</taxon>
        <taxon>Streptophyta</taxon>
        <taxon>Embryophyta</taxon>
        <taxon>Tracheophyta</taxon>
        <taxon>Spermatophyta</taxon>
        <taxon>Magnoliopsida</taxon>
        <taxon>eudicotyledons</taxon>
        <taxon>Gunneridae</taxon>
        <taxon>Pentapetalae</taxon>
        <taxon>asterids</taxon>
        <taxon>campanulids</taxon>
        <taxon>Asterales</taxon>
        <taxon>Asteraceae</taxon>
        <taxon>Asteroideae</taxon>
        <taxon>Anthemideae</taxon>
        <taxon>Artemisiinae</taxon>
        <taxon>Artemisia</taxon>
    </lineage>
</organism>
<dbReference type="PANTHER" id="PTHR33591">
    <property type="entry name" value="BETA-CAROTENE ISOMERASE D27"/>
    <property type="match status" value="1"/>
</dbReference>
<dbReference type="EMBL" id="PKPP01001861">
    <property type="protein sequence ID" value="PWA79405.1"/>
    <property type="molecule type" value="Genomic_DNA"/>
</dbReference>
<evidence type="ECO:0000313" key="1">
    <source>
        <dbReference type="EMBL" id="PWA79405.1"/>
    </source>
</evidence>
<evidence type="ECO:0000313" key="2">
    <source>
        <dbReference type="Proteomes" id="UP000245207"/>
    </source>
</evidence>
<accession>A0A2U1P0V1</accession>
<dbReference type="GO" id="GO:0016859">
    <property type="term" value="F:cis-trans isomerase activity"/>
    <property type="evidence" value="ECO:0007669"/>
    <property type="project" value="TreeGrafter"/>
</dbReference>
<dbReference type="OrthoDB" id="416096at2759"/>
<proteinExistence type="predicted"/>